<protein>
    <submittedName>
        <fullName evidence="1">Uncharacterized protein</fullName>
    </submittedName>
</protein>
<organism evidence="1 2">
    <name type="scientific">Saccharibacillus sacchari</name>
    <dbReference type="NCBI Taxonomy" id="456493"/>
    <lineage>
        <taxon>Bacteria</taxon>
        <taxon>Bacillati</taxon>
        <taxon>Bacillota</taxon>
        <taxon>Bacilli</taxon>
        <taxon>Bacillales</taxon>
        <taxon>Paenibacillaceae</taxon>
        <taxon>Saccharibacillus</taxon>
    </lineage>
</organism>
<dbReference type="Proteomes" id="UP001380953">
    <property type="component" value="Unassembled WGS sequence"/>
</dbReference>
<sequence>MQSDQQMQQFSDVLEEVNFILYGSKKGKSDEELETEREQQAEISVR</sequence>
<reference evidence="1" key="1">
    <citation type="submission" date="2024-03" db="EMBL/GenBank/DDBJ databases">
        <title>Whole genome sequecning of epiphytes from Marcgravia umbellata leaves.</title>
        <authorList>
            <person name="Kumar G."/>
            <person name="Savka M.A."/>
        </authorList>
    </citation>
    <scope>NUCLEOTIDE SEQUENCE</scope>
    <source>
        <strain evidence="1">RIT_BL5</strain>
    </source>
</reference>
<evidence type="ECO:0000313" key="2">
    <source>
        <dbReference type="Proteomes" id="UP001380953"/>
    </source>
</evidence>
<dbReference type="EMBL" id="JBBKAR010000033">
    <property type="protein sequence ID" value="MEJ8304578.1"/>
    <property type="molecule type" value="Genomic_DNA"/>
</dbReference>
<accession>A0ACC6PCQ9</accession>
<keyword evidence="2" id="KW-1185">Reference proteome</keyword>
<comment type="caution">
    <text evidence="1">The sequence shown here is derived from an EMBL/GenBank/DDBJ whole genome shotgun (WGS) entry which is preliminary data.</text>
</comment>
<name>A0ACC6PCQ9_9BACL</name>
<gene>
    <name evidence="1" type="ORF">WKI47_11790</name>
</gene>
<evidence type="ECO:0000313" key="1">
    <source>
        <dbReference type="EMBL" id="MEJ8304578.1"/>
    </source>
</evidence>
<proteinExistence type="predicted"/>